<dbReference type="RefSeq" id="XP_002504538.1">
    <property type="nucleotide sequence ID" value="XM_002504492.1"/>
</dbReference>
<evidence type="ECO:0000259" key="13">
    <source>
        <dbReference type="PROSITE" id="PS51194"/>
    </source>
</evidence>
<feature type="region of interest" description="Disordered" evidence="11">
    <location>
        <begin position="405"/>
        <end position="440"/>
    </location>
</feature>
<feature type="region of interest" description="Disordered" evidence="11">
    <location>
        <begin position="1705"/>
        <end position="1732"/>
    </location>
</feature>
<feature type="compositionally biased region" description="Low complexity" evidence="11">
    <location>
        <begin position="1723"/>
        <end position="1732"/>
    </location>
</feature>
<dbReference type="FunFam" id="3.40.50.10810:FF:000005">
    <property type="entry name" value="Photoperiod-independent early flowering 1"/>
    <property type="match status" value="1"/>
</dbReference>
<keyword evidence="7" id="KW-0156">Chromatin regulator</keyword>
<dbReference type="CDD" id="cd18003">
    <property type="entry name" value="DEXQc_SRCAP"/>
    <property type="match status" value="1"/>
</dbReference>
<feature type="compositionally biased region" description="Acidic residues" evidence="11">
    <location>
        <begin position="1453"/>
        <end position="1462"/>
    </location>
</feature>
<dbReference type="Pfam" id="PF07529">
    <property type="entry name" value="HSA"/>
    <property type="match status" value="1"/>
</dbReference>
<dbReference type="GO" id="GO:0003677">
    <property type="term" value="F:DNA binding"/>
    <property type="evidence" value="ECO:0007669"/>
    <property type="project" value="UniProtKB-KW"/>
</dbReference>
<dbReference type="EMBL" id="CP001329">
    <property type="protein sequence ID" value="ACO65796.1"/>
    <property type="molecule type" value="Genomic_DNA"/>
</dbReference>
<feature type="compositionally biased region" description="Basic and acidic residues" evidence="11">
    <location>
        <begin position="592"/>
        <end position="602"/>
    </location>
</feature>
<protein>
    <submittedName>
        <fullName evidence="15">SNF2 super family</fullName>
    </submittedName>
</protein>
<dbReference type="InterPro" id="IPR001650">
    <property type="entry name" value="Helicase_C-like"/>
</dbReference>
<feature type="domain" description="Helicase C-terminal" evidence="13">
    <location>
        <begin position="1197"/>
        <end position="1355"/>
    </location>
</feature>
<dbReference type="InParanoid" id="C1EBX6"/>
<keyword evidence="4" id="KW-0378">Hydrolase</keyword>
<dbReference type="KEGG" id="mis:MICPUN_104934"/>
<feature type="domain" description="HSA" evidence="14">
    <location>
        <begin position="177"/>
        <end position="251"/>
    </location>
</feature>
<dbReference type="SUPFAM" id="SSF52540">
    <property type="entry name" value="P-loop containing nucleoside triphosphate hydrolases"/>
    <property type="match status" value="2"/>
</dbReference>
<feature type="region of interest" description="Disordered" evidence="11">
    <location>
        <begin position="320"/>
        <end position="380"/>
    </location>
</feature>
<feature type="coiled-coil region" evidence="10">
    <location>
        <begin position="1600"/>
        <end position="1665"/>
    </location>
</feature>
<evidence type="ECO:0000256" key="5">
    <source>
        <dbReference type="ARBA" id="ARBA00022806"/>
    </source>
</evidence>
<dbReference type="eggNOG" id="KOG0391">
    <property type="taxonomic scope" value="Eukaryota"/>
</dbReference>
<keyword evidence="8" id="KW-0238">DNA-binding</keyword>
<dbReference type="GO" id="GO:0016887">
    <property type="term" value="F:ATP hydrolysis activity"/>
    <property type="evidence" value="ECO:0007669"/>
    <property type="project" value="TreeGrafter"/>
</dbReference>
<evidence type="ECO:0000256" key="1">
    <source>
        <dbReference type="ARBA" id="ARBA00004123"/>
    </source>
</evidence>
<dbReference type="GO" id="GO:0005524">
    <property type="term" value="F:ATP binding"/>
    <property type="evidence" value="ECO:0007669"/>
    <property type="project" value="UniProtKB-KW"/>
</dbReference>
<evidence type="ECO:0000259" key="14">
    <source>
        <dbReference type="PROSITE" id="PS51204"/>
    </source>
</evidence>
<evidence type="ECO:0000256" key="9">
    <source>
        <dbReference type="ARBA" id="ARBA00023242"/>
    </source>
</evidence>
<evidence type="ECO:0000256" key="7">
    <source>
        <dbReference type="ARBA" id="ARBA00022853"/>
    </source>
</evidence>
<dbReference type="InterPro" id="IPR027417">
    <property type="entry name" value="P-loop_NTPase"/>
</dbReference>
<comment type="subcellular location">
    <subcellularLocation>
        <location evidence="1">Nucleus</location>
    </subcellularLocation>
</comment>
<evidence type="ECO:0000259" key="12">
    <source>
        <dbReference type="PROSITE" id="PS51192"/>
    </source>
</evidence>
<dbReference type="InterPro" id="IPR000330">
    <property type="entry name" value="SNF2_N"/>
</dbReference>
<comment type="similarity">
    <text evidence="2">Belongs to the SNF2/RAD54 helicase family. SWR1 subfamily.</text>
</comment>
<dbReference type="GO" id="GO:0042393">
    <property type="term" value="F:histone binding"/>
    <property type="evidence" value="ECO:0007669"/>
    <property type="project" value="TreeGrafter"/>
</dbReference>
<dbReference type="Gene3D" id="1.20.120.850">
    <property type="entry name" value="SWI2/SNF2 ATPases, N-terminal domain"/>
    <property type="match status" value="1"/>
</dbReference>
<dbReference type="PANTHER" id="PTHR45685">
    <property type="entry name" value="HELICASE SRCAP-RELATED"/>
    <property type="match status" value="1"/>
</dbReference>
<feature type="region of interest" description="Disordered" evidence="11">
    <location>
        <begin position="1751"/>
        <end position="1785"/>
    </location>
</feature>
<dbReference type="GO" id="GO:0006338">
    <property type="term" value="P:chromatin remodeling"/>
    <property type="evidence" value="ECO:0007669"/>
    <property type="project" value="TreeGrafter"/>
</dbReference>
<dbReference type="InterPro" id="IPR014012">
    <property type="entry name" value="HSA_dom"/>
</dbReference>
<evidence type="ECO:0000256" key="11">
    <source>
        <dbReference type="SAM" id="MobiDB-lite"/>
    </source>
</evidence>
<feature type="region of interest" description="Disordered" evidence="11">
    <location>
        <begin position="43"/>
        <end position="129"/>
    </location>
</feature>
<sequence length="1999" mass="219580">METLQEELDRAPLDPDAVRAEVSALEKESEIPVHMLLKRYGAPKEEVEAASVKAESEAGGDDEDEDTADDSEGSFNEDDDSDDDEDDDDEDDEDDEDDDDDDAMPPPGSQPDSRRVSLTINGVERPPDKVGALPVVFETPEEAKAAAIEEGKRIRYEDGVMDRAWDIMARPPLMKPVPPFPEPARNKTHWDHLLEEMKWLSGDFVRERKFRAKLARKAVYAVARSNLDLESRVIKREQDLLAAQRKTARNIGNEIMHFWIKIEKVVRFKAQAKVDSKRKQVMDKHLDFLLGQTERYSTMLAGKLTGEEEGALEGGEMKALPAPAQKSKPNPMPSVPEVKEEEDEDGDDFVAPDEDDMDDEETLEEEMRRAQAEGDDEDNDKEMADLAADAEVPIEELLRRYREMEEAEEKEKASKVSKKSVEIEDHEPTPMDTTCSPGEETRETTFADIVGEAGAVTGTSKRGQRGGKPAPAAAEALDDNDDFKIGDGEEEEDDEETLEEEMRRAQAEGDDDDHEKEMNDLAADAEIPIEELMRRYREMEAAHGGGEDLEEAEEEEGDDEEEDEEEEVEEEEEEDEPGVDALGGDDEPPMTEEQKAASRERRRVLDSLAGDAGSLQPKGHTLESADVKCRVPFLLKHSLREYQHVGLNWLVSCYDKALNGILADEMGLGKTIQTISLLAYLACNHGIWGPHLIVVPTSVMLNWEVEFKKWCPAFKLLTYFGTAKERKLKRQGWSKPNSFHVCITTYRLITQDQKVFRRKKWKYLILDEAHMIKNWRSQRWQTLLNFNSKRRLLITGTPLQNDLMELWSLMHFLMPHVFQSHSEFKNWFSSPLSGMVEGGEGINMDLVSRLHGVLRPFLLRRLKSEVEKNLPGKTEHVVHCGLSKRQRRLYEEYMASSDTSTTLSSGNLLGIINCLMQLRKVCNHPDLFAGRPIVSAFDMLPGVSIAVPSVVQNAARTLHEDPFRSKWFAPRGLHLLTIEDVNADAGGYGYASGDGWGCREALRRMAPVHEVEAALAQVTPKPSQRLGRMTQNADAAVRLFAEARAAAAKVERREVARRLALAAADAASRIPTYGTDLRRACVVRHPVHHCHLIERTFGVGPFATAPALLSAVKTYEARASDGADLVTAFMFAIPKARAPTPTMTCSAPSASVRAASRRIDAWAQKVGAPALAPLRLAQVRQQLFFPDRRLVQFDCGKLQALATLLRMKKSGGHKVLIFTQMTKMLDILEAFLNLYGYPYCRLDGTTRPEQRQIMMQRFNTDPRLFAFILSTRSGGFGINLTGADTVVFYDSDWNPAMDQQAQDRAHRIGQTREVHIYRLVCKGTIEENILRKSMQKRELDHFAIQAGNFNTEQFKKIAEAKARGETAPDGSGPGDEDEDKKRRADVVGGDAGFAAMNIFDKAMGAMGKSKPDNNKNGGGGGGDGTNEDDEVARLMDEAQDDADKAAAAAEAAGDADEAAEFGDDIREKDNPDTEDDDKSGGTSDQKSNKLKRVASASDGRSLAKASANKDEVTPATPTQKVGDADNGVGGDLSMVAINTSLEGDDQFAQDMMRKVQMSASKGEAIEQQLRPVERYAVRYLEETVRILDDVGIDADAVVDIEEKAWELDQLEKQKAAAEREVDDDEEGLVVEGWETGAADEEYRKKVEQAQEEARLQAEWERLEAERWAAMYAVPSAEDRSAAAAAAAATGAGGGGGLAGAIIGAKVPKGKRSSRDNTPGGTPRAGSPAPEGAAPALKVKFKLGPSLLGGGVKRECEESTDPELAHAHKKHKHKHKDETPEERAERKRMRKLTKEGAIAGGPQAQTPVKPNLTTAAAGAAVLQQSPTMTNPMEVSPGAGNNPMGYPAGMIPADFTIKEDAVISTLVLTMGDRAFSLGSELLSNNGPFIRPPAACKDRFRKLIALHGSSLAADVGSTWMASGQLRVTPELARALASKVANDAFPGDASSASPTGDGGPRRAPGPIRALLGAVQAMKASGDDATGVGKQGVVESVRNIFKVV</sequence>
<dbReference type="InterPro" id="IPR050520">
    <property type="entry name" value="INO80/SWR1_helicase"/>
</dbReference>
<dbReference type="InterPro" id="IPR038718">
    <property type="entry name" value="SNF2-like_sf"/>
</dbReference>
<dbReference type="GO" id="GO:0000812">
    <property type="term" value="C:Swr1 complex"/>
    <property type="evidence" value="ECO:0007669"/>
    <property type="project" value="TreeGrafter"/>
</dbReference>
<dbReference type="SMART" id="SM00573">
    <property type="entry name" value="HSA"/>
    <property type="match status" value="1"/>
</dbReference>
<dbReference type="PROSITE" id="PS51194">
    <property type="entry name" value="HELICASE_CTER"/>
    <property type="match status" value="1"/>
</dbReference>
<feature type="compositionally biased region" description="Basic and acidic residues" evidence="11">
    <location>
        <begin position="405"/>
        <end position="429"/>
    </location>
</feature>
<dbReference type="PROSITE" id="PS51192">
    <property type="entry name" value="HELICASE_ATP_BIND_1"/>
    <property type="match status" value="1"/>
</dbReference>
<reference evidence="15 16" key="1">
    <citation type="journal article" date="2009" name="Science">
        <title>Green evolution and dynamic adaptations revealed by genomes of the marine picoeukaryotes Micromonas.</title>
        <authorList>
            <person name="Worden A.Z."/>
            <person name="Lee J.H."/>
            <person name="Mock T."/>
            <person name="Rouze P."/>
            <person name="Simmons M.P."/>
            <person name="Aerts A.L."/>
            <person name="Allen A.E."/>
            <person name="Cuvelier M.L."/>
            <person name="Derelle E."/>
            <person name="Everett M.V."/>
            <person name="Foulon E."/>
            <person name="Grimwood J."/>
            <person name="Gundlach H."/>
            <person name="Henrissat B."/>
            <person name="Napoli C."/>
            <person name="McDonald S.M."/>
            <person name="Parker M.S."/>
            <person name="Rombauts S."/>
            <person name="Salamov A."/>
            <person name="Von Dassow P."/>
            <person name="Badger J.H."/>
            <person name="Coutinho P.M."/>
            <person name="Demir E."/>
            <person name="Dubchak I."/>
            <person name="Gentemann C."/>
            <person name="Eikrem W."/>
            <person name="Gready J.E."/>
            <person name="John U."/>
            <person name="Lanier W."/>
            <person name="Lindquist E.A."/>
            <person name="Lucas S."/>
            <person name="Mayer K.F."/>
            <person name="Moreau H."/>
            <person name="Not F."/>
            <person name="Otillar R."/>
            <person name="Panaud O."/>
            <person name="Pangilinan J."/>
            <person name="Paulsen I."/>
            <person name="Piegu B."/>
            <person name="Poliakov A."/>
            <person name="Robbens S."/>
            <person name="Schmutz J."/>
            <person name="Toulza E."/>
            <person name="Wyss T."/>
            <person name="Zelensky A."/>
            <person name="Zhou K."/>
            <person name="Armbrust E.V."/>
            <person name="Bhattacharya D."/>
            <person name="Goodenough U.W."/>
            <person name="Van de Peer Y."/>
            <person name="Grigoriev I.V."/>
        </authorList>
    </citation>
    <scope>NUCLEOTIDE SEQUENCE [LARGE SCALE GENOMIC DNA]</scope>
    <source>
        <strain evidence="16">RCC299 / NOUM17</strain>
    </source>
</reference>
<feature type="region of interest" description="Disordered" evidence="11">
    <location>
        <begin position="453"/>
        <end position="602"/>
    </location>
</feature>
<keyword evidence="10" id="KW-0175">Coiled coil</keyword>
<feature type="region of interest" description="Disordered" evidence="11">
    <location>
        <begin position="1942"/>
        <end position="1962"/>
    </location>
</feature>
<feature type="compositionally biased region" description="Basic and acidic residues" evidence="11">
    <location>
        <begin position="531"/>
        <end position="541"/>
    </location>
</feature>
<dbReference type="CDD" id="cd18793">
    <property type="entry name" value="SF2_C_SNF"/>
    <property type="match status" value="1"/>
</dbReference>
<evidence type="ECO:0000256" key="3">
    <source>
        <dbReference type="ARBA" id="ARBA00022741"/>
    </source>
</evidence>
<organism evidence="15 16">
    <name type="scientific">Micromonas commoda (strain RCC299 / NOUM17 / CCMP2709)</name>
    <name type="common">Picoplanktonic green alga</name>
    <dbReference type="NCBI Taxonomy" id="296587"/>
    <lineage>
        <taxon>Eukaryota</taxon>
        <taxon>Viridiplantae</taxon>
        <taxon>Chlorophyta</taxon>
        <taxon>Mamiellophyceae</taxon>
        <taxon>Mamiellales</taxon>
        <taxon>Mamiellaceae</taxon>
        <taxon>Micromonas</taxon>
    </lineage>
</organism>
<dbReference type="OMA" id="RTHIDPM"/>
<dbReference type="PROSITE" id="PS51204">
    <property type="entry name" value="HSA"/>
    <property type="match status" value="1"/>
</dbReference>
<name>C1EBX6_MICCC</name>
<keyword evidence="3" id="KW-0547">Nucleotide-binding</keyword>
<dbReference type="OrthoDB" id="372624at2759"/>
<dbReference type="Pfam" id="PF00271">
    <property type="entry name" value="Helicase_C"/>
    <property type="match status" value="1"/>
</dbReference>
<keyword evidence="16" id="KW-1185">Reference proteome</keyword>
<feature type="compositionally biased region" description="Basic and acidic residues" evidence="11">
    <location>
        <begin position="1775"/>
        <end position="1784"/>
    </location>
</feature>
<gene>
    <name evidence="15" type="ORF">MICPUN_104934</name>
</gene>
<feature type="compositionally biased region" description="Acidic residues" evidence="11">
    <location>
        <begin position="58"/>
        <end position="103"/>
    </location>
</feature>
<dbReference type="FunCoup" id="C1EBX6">
    <property type="interactions" value="1272"/>
</dbReference>
<keyword evidence="5" id="KW-0347">Helicase</keyword>
<feature type="compositionally biased region" description="Acidic residues" evidence="11">
    <location>
        <begin position="547"/>
        <end position="590"/>
    </location>
</feature>
<evidence type="ECO:0000256" key="2">
    <source>
        <dbReference type="ARBA" id="ARBA00009220"/>
    </source>
</evidence>
<dbReference type="InterPro" id="IPR014001">
    <property type="entry name" value="Helicase_ATP-bd"/>
</dbReference>
<dbReference type="Proteomes" id="UP000002009">
    <property type="component" value="Chromosome 9"/>
</dbReference>
<dbReference type="InterPro" id="IPR049730">
    <property type="entry name" value="SNF2/RAD54-like_C"/>
</dbReference>
<proteinExistence type="inferred from homology"/>
<feature type="compositionally biased region" description="Basic and acidic residues" evidence="11">
    <location>
        <begin position="1431"/>
        <end position="1444"/>
    </location>
</feature>
<evidence type="ECO:0000256" key="8">
    <source>
        <dbReference type="ARBA" id="ARBA00023125"/>
    </source>
</evidence>
<dbReference type="SMART" id="SM00490">
    <property type="entry name" value="HELICc"/>
    <property type="match status" value="1"/>
</dbReference>
<evidence type="ECO:0000256" key="10">
    <source>
        <dbReference type="SAM" id="Coils"/>
    </source>
</evidence>
<evidence type="ECO:0000313" key="16">
    <source>
        <dbReference type="Proteomes" id="UP000002009"/>
    </source>
</evidence>
<keyword evidence="9" id="KW-0539">Nucleus</keyword>
<dbReference type="PANTHER" id="PTHR45685:SF1">
    <property type="entry name" value="HELICASE SRCAP"/>
    <property type="match status" value="1"/>
</dbReference>
<dbReference type="Gene3D" id="3.40.50.300">
    <property type="entry name" value="P-loop containing nucleotide triphosphate hydrolases"/>
    <property type="match status" value="1"/>
</dbReference>
<dbReference type="GeneID" id="8246402"/>
<dbReference type="Pfam" id="PF00176">
    <property type="entry name" value="SNF2-rel_dom"/>
    <property type="match status" value="1"/>
</dbReference>
<evidence type="ECO:0000256" key="4">
    <source>
        <dbReference type="ARBA" id="ARBA00022801"/>
    </source>
</evidence>
<dbReference type="STRING" id="296587.C1EBX6"/>
<evidence type="ECO:0000256" key="6">
    <source>
        <dbReference type="ARBA" id="ARBA00022840"/>
    </source>
</evidence>
<evidence type="ECO:0000313" key="15">
    <source>
        <dbReference type="EMBL" id="ACO65796.1"/>
    </source>
</evidence>
<feature type="region of interest" description="Disordered" evidence="11">
    <location>
        <begin position="1361"/>
        <end position="1382"/>
    </location>
</feature>
<feature type="region of interest" description="Disordered" evidence="11">
    <location>
        <begin position="1405"/>
        <end position="1530"/>
    </location>
</feature>
<dbReference type="GO" id="GO:0004386">
    <property type="term" value="F:helicase activity"/>
    <property type="evidence" value="ECO:0007669"/>
    <property type="project" value="UniProtKB-KW"/>
</dbReference>
<dbReference type="Gene3D" id="3.40.50.10810">
    <property type="entry name" value="Tandem AAA-ATPase domain"/>
    <property type="match status" value="1"/>
</dbReference>
<accession>C1EBX6</accession>
<dbReference type="SMART" id="SM00487">
    <property type="entry name" value="DEXDc"/>
    <property type="match status" value="1"/>
</dbReference>
<keyword evidence="6" id="KW-0067">ATP-binding</keyword>
<feature type="compositionally biased region" description="Acidic residues" evidence="11">
    <location>
        <begin position="488"/>
        <end position="499"/>
    </location>
</feature>
<feature type="domain" description="Helicase ATP-binding" evidence="12">
    <location>
        <begin position="651"/>
        <end position="816"/>
    </location>
</feature>
<feature type="compositionally biased region" description="Acidic residues" evidence="11">
    <location>
        <begin position="339"/>
        <end position="364"/>
    </location>
</feature>